<proteinExistence type="predicted"/>
<reference evidence="3" key="1">
    <citation type="submission" date="2022-10" db="EMBL/GenBank/DDBJ databases">
        <title>Novel sulphate-reducing endosymbionts in the free-living metamonad Anaeramoeba.</title>
        <authorList>
            <person name="Jerlstrom-Hultqvist J."/>
            <person name="Cepicka I."/>
            <person name="Gallot-Lavallee L."/>
            <person name="Salas-Leiva D."/>
            <person name="Curtis B.A."/>
            <person name="Zahonova K."/>
            <person name="Pipaliya S."/>
            <person name="Dacks J."/>
            <person name="Roger A.J."/>
        </authorList>
    </citation>
    <scope>NUCLEOTIDE SEQUENCE</scope>
    <source>
        <strain evidence="3">BMAN</strain>
    </source>
</reference>
<dbReference type="PROSITE" id="PS00018">
    <property type="entry name" value="EF_HAND_1"/>
    <property type="match status" value="1"/>
</dbReference>
<dbReference type="OrthoDB" id="2157896at2759"/>
<dbReference type="EMBL" id="JAPDFW010000125">
    <property type="protein sequence ID" value="KAJ5067652.1"/>
    <property type="molecule type" value="Genomic_DNA"/>
</dbReference>
<dbReference type="InterPro" id="IPR029062">
    <property type="entry name" value="Class_I_gatase-like"/>
</dbReference>
<dbReference type="Gene3D" id="1.20.930.20">
    <property type="entry name" value="Adaptor protein Cbl, N-terminal domain"/>
    <property type="match status" value="1"/>
</dbReference>
<dbReference type="InterPro" id="IPR011992">
    <property type="entry name" value="EF-hand-dom_pair"/>
</dbReference>
<dbReference type="SUPFAM" id="SSF52317">
    <property type="entry name" value="Class I glutamine amidotransferase-like"/>
    <property type="match status" value="4"/>
</dbReference>
<feature type="domain" description="EF-hand" evidence="2">
    <location>
        <begin position="197"/>
        <end position="232"/>
    </location>
</feature>
<dbReference type="CDD" id="cd00051">
    <property type="entry name" value="EFh"/>
    <property type="match status" value="1"/>
</dbReference>
<organism evidence="3 4">
    <name type="scientific">Anaeramoeba ignava</name>
    <name type="common">Anaerobic marine amoeba</name>
    <dbReference type="NCBI Taxonomy" id="1746090"/>
    <lineage>
        <taxon>Eukaryota</taxon>
        <taxon>Metamonada</taxon>
        <taxon>Anaeramoebidae</taxon>
        <taxon>Anaeramoeba</taxon>
    </lineage>
</organism>
<dbReference type="PROSITE" id="PS50222">
    <property type="entry name" value="EF_HAND_2"/>
    <property type="match status" value="2"/>
</dbReference>
<dbReference type="InterPro" id="IPR002048">
    <property type="entry name" value="EF_hand_dom"/>
</dbReference>
<accession>A0A9Q0L784</accession>
<feature type="domain" description="EF-hand" evidence="2">
    <location>
        <begin position="233"/>
        <end position="268"/>
    </location>
</feature>
<comment type="caution">
    <text evidence="3">The sequence shown here is derived from an EMBL/GenBank/DDBJ whole genome shotgun (WGS) entry which is preliminary data.</text>
</comment>
<dbReference type="InterPro" id="IPR036537">
    <property type="entry name" value="Adaptor_Cbl_N_dom_sf"/>
</dbReference>
<protein>
    <submittedName>
        <fullName evidence="3">Calcium binding protein</fullName>
    </submittedName>
</protein>
<evidence type="ECO:0000256" key="1">
    <source>
        <dbReference type="ARBA" id="ARBA00022837"/>
    </source>
</evidence>
<dbReference type="SUPFAM" id="SSF47473">
    <property type="entry name" value="EF-hand"/>
    <property type="match status" value="1"/>
</dbReference>
<sequence>MVTEIISKILQLLQAIREQFSIAESEERERTRVFSLVNKLTEPIQILNESPEEAAQKKEDLEATQNALIDYYQFLSSQVKNENKINPFLRTKETREIFETLESKLNDCITRLSSSIGIEPIEFDISQVIEPQDPNLSSQVMNMGMMMMNLENSNQNWQSPSHTFYISNQENLIPDLARIDSNAESYTFDILREKFGLDKQSAKILFDTFDIERKGSITPQEFKERRKIIEKGSVPDKASFVFKSWDLDKNGFLDIDEVKYALENAYILITKFYFIRKFGNLDKYMKSLNGLEKKRFKKEFKSKVKEMMKKNEVEKYINYMFDQAVKNEDDELSLEEFVKYCEQPNNIVFTFLNALSETMNIFIHEKDIPKEVLDEMKKEKQRMNKKQNKQEKAKLIQEEVQVIEVTTPIKLVKEFSYPNVLLLASDDREEYLNDVENSIKSNGTCFVTTINGKVFIPSFDDLLNFNIIFLYADYNWLDNKQLSENLKLYVESGGKLIICSAFALATDFPNKDLVGSILDYIPLSKGVVSRNEPVKIDLKFGHKILEGVNSFDGGDKSFRIKTNNVNGGQILVKWDDGTPLVTQKTVLGKGGKNGNVIVLNMFPCSTNAIPTGWDRKTNGHRLIANTIYHSFYSPNSIYILPPPRPIPNILIVASDDRDAFLNDVKSSIKINGNCYVKTFNGRISTPKLKKLMKYDVVFLYADYNWLDNLTLSNNLQAFVESGGRLVMCSAFALSNQHPNKDIVGSFLSLVPFSKGIVSRDGPVYLDKTNSPILEGVNYFDGGTASFRIKTNDINGGQVLALWSDGNPLIVQKQIRGYQGKDGLIMVLNMFPCSTDALQVGWNPETDGRKLISNVVQYAFQYQPIILPKEMMFSGLNVLIVASDDRDSYLNDVKASIQANGNCYIKTFNGRISTPSIEDLVIYDVVFLYSDFNWADNKTLSNNLQAFVQSGGRLVMCSAFNLSTQHPQKDLVGSFLSLVPFSKGIISRSGPFYLDKNNNHPILEGVNYFDGGTASFRIQSTNIKKGAEILAKWNDGYPLIVQKQIRGYQGKDGLIVLLNMFPCSNNALQVGWNSQTDGRKLISNVVKYAFEYQPVILPEEIGFSAANVLVVASDDRDSYLNDVKSSIQTNGDCNITTFNGKSSTPTIQDLMGYDVVFLYSDFNWADNTTLSNNLKTFVQSGGKLVMSSAFNLSSQHPKKDLVGDFVSLVPLSKGVVSRDGPVYLDKRNSHEILEGINSFDGGKASFRIKTNEVNGGEILAKWTDGYPLITKKVIKSYQGKNGLIVLLNMFPISSNAISTGWNIQTDGGRLISNIIKYALFN</sequence>
<evidence type="ECO:0000259" key="2">
    <source>
        <dbReference type="PROSITE" id="PS50222"/>
    </source>
</evidence>
<dbReference type="GO" id="GO:0005509">
    <property type="term" value="F:calcium ion binding"/>
    <property type="evidence" value="ECO:0007669"/>
    <property type="project" value="InterPro"/>
</dbReference>
<dbReference type="Proteomes" id="UP001149090">
    <property type="component" value="Unassembled WGS sequence"/>
</dbReference>
<keyword evidence="1" id="KW-0106">Calcium</keyword>
<evidence type="ECO:0000313" key="3">
    <source>
        <dbReference type="EMBL" id="KAJ5067652.1"/>
    </source>
</evidence>
<evidence type="ECO:0000313" key="4">
    <source>
        <dbReference type="Proteomes" id="UP001149090"/>
    </source>
</evidence>
<dbReference type="GO" id="GO:0007166">
    <property type="term" value="P:cell surface receptor signaling pathway"/>
    <property type="evidence" value="ECO:0007669"/>
    <property type="project" value="InterPro"/>
</dbReference>
<gene>
    <name evidence="3" type="ORF">M0811_02840</name>
</gene>
<dbReference type="Gene3D" id="1.10.238.10">
    <property type="entry name" value="EF-hand"/>
    <property type="match status" value="1"/>
</dbReference>
<dbReference type="InterPro" id="IPR018247">
    <property type="entry name" value="EF_Hand_1_Ca_BS"/>
</dbReference>
<keyword evidence="4" id="KW-1185">Reference proteome</keyword>
<dbReference type="Gene3D" id="3.40.50.880">
    <property type="match status" value="1"/>
</dbReference>
<name>A0A9Q0L784_ANAIG</name>